<dbReference type="Proteomes" id="UP000606991">
    <property type="component" value="Unassembled WGS sequence"/>
</dbReference>
<reference evidence="2 3" key="1">
    <citation type="submission" date="2020-10" db="EMBL/GenBank/DDBJ databases">
        <title>Ca. Dormibacterota MAGs.</title>
        <authorList>
            <person name="Montgomery K."/>
        </authorList>
    </citation>
    <scope>NUCLEOTIDE SEQUENCE [LARGE SCALE GENOMIC DNA]</scope>
    <source>
        <strain evidence="2">SC8812_S17_18</strain>
    </source>
</reference>
<organism evidence="2 3">
    <name type="scientific">Candidatus Aeolococcus gillhamiae</name>
    <dbReference type="NCBI Taxonomy" id="3127015"/>
    <lineage>
        <taxon>Bacteria</taxon>
        <taxon>Bacillati</taxon>
        <taxon>Candidatus Dormiibacterota</taxon>
        <taxon>Candidatus Dormibacteria</taxon>
        <taxon>Candidatus Aeolococcales</taxon>
        <taxon>Candidatus Aeolococcaceae</taxon>
        <taxon>Candidatus Aeolococcus</taxon>
    </lineage>
</organism>
<keyword evidence="1" id="KW-1133">Transmembrane helix</keyword>
<dbReference type="AlphaFoldDB" id="A0A934NBG9"/>
<comment type="caution">
    <text evidence="2">The sequence shown here is derived from an EMBL/GenBank/DDBJ whole genome shotgun (WGS) entry which is preliminary data.</text>
</comment>
<evidence type="ECO:0000256" key="1">
    <source>
        <dbReference type="SAM" id="Phobius"/>
    </source>
</evidence>
<keyword evidence="1" id="KW-0472">Membrane</keyword>
<dbReference type="RefSeq" id="WP_337314230.1">
    <property type="nucleotide sequence ID" value="NZ_JAEKNS010000156.1"/>
</dbReference>
<feature type="transmembrane region" description="Helical" evidence="1">
    <location>
        <begin position="59"/>
        <end position="78"/>
    </location>
</feature>
<evidence type="ECO:0000313" key="3">
    <source>
        <dbReference type="Proteomes" id="UP000606991"/>
    </source>
</evidence>
<feature type="transmembrane region" description="Helical" evidence="1">
    <location>
        <begin position="90"/>
        <end position="116"/>
    </location>
</feature>
<feature type="transmembrane region" description="Helical" evidence="1">
    <location>
        <begin position="26"/>
        <end position="47"/>
    </location>
</feature>
<gene>
    <name evidence="2" type="ORF">JF886_15850</name>
</gene>
<dbReference type="EMBL" id="JAEKNS010000156">
    <property type="protein sequence ID" value="MBJ7596302.1"/>
    <property type="molecule type" value="Genomic_DNA"/>
</dbReference>
<evidence type="ECO:0000313" key="2">
    <source>
        <dbReference type="EMBL" id="MBJ7596302.1"/>
    </source>
</evidence>
<accession>A0A934NBG9</accession>
<sequence length="199" mass="21213">MTAEGIAPSHAGAGPRPHIQVVPLKGLPIVGVILAFLVVSIAANWQWALMFYHVAGGGLWTGIDLFVGFVVGPILGRLSIPARAEFSSKFMPMMVLIMPTLVVMTLASGFQVAFGLGNLDPNSINHGWLVASFIVVGVMATVALGFLEPANIAVLFEMNKPRPNGEVIGRLMKRFIYSAGITGVMQVATLLIMTRITTQ</sequence>
<keyword evidence="1" id="KW-0812">Transmembrane</keyword>
<feature type="transmembrane region" description="Helical" evidence="1">
    <location>
        <begin position="128"/>
        <end position="154"/>
    </location>
</feature>
<proteinExistence type="predicted"/>
<name>A0A934NBG9_9BACT</name>
<protein>
    <submittedName>
        <fullName evidence="2">Uncharacterized protein</fullName>
    </submittedName>
</protein>
<feature type="transmembrane region" description="Helical" evidence="1">
    <location>
        <begin position="175"/>
        <end position="196"/>
    </location>
</feature>